<name>A0AB73FZF1_9BURK</name>
<dbReference type="AlphaFoldDB" id="A0AB73FZF1"/>
<keyword evidence="3" id="KW-0472">Membrane</keyword>
<keyword evidence="1" id="KW-0488">Methylation</keyword>
<dbReference type="PANTHER" id="PTHR30093:SF47">
    <property type="entry name" value="TYPE IV PILUS NON-CORE MINOR PILIN PILE"/>
    <property type="match status" value="1"/>
</dbReference>
<evidence type="ECO:0000313" key="5">
    <source>
        <dbReference type="Proteomes" id="UP000061665"/>
    </source>
</evidence>
<dbReference type="Pfam" id="PF07963">
    <property type="entry name" value="N_methyl"/>
    <property type="match status" value="1"/>
</dbReference>
<dbReference type="EMBL" id="LOZE01000083">
    <property type="protein sequence ID" value="KVM28667.1"/>
    <property type="molecule type" value="Genomic_DNA"/>
</dbReference>
<dbReference type="InterPro" id="IPR045584">
    <property type="entry name" value="Pilin-like"/>
</dbReference>
<feature type="region of interest" description="Disordered" evidence="2">
    <location>
        <begin position="100"/>
        <end position="123"/>
    </location>
</feature>
<evidence type="ECO:0000256" key="3">
    <source>
        <dbReference type="SAM" id="Phobius"/>
    </source>
</evidence>
<reference evidence="4 5" key="1">
    <citation type="submission" date="2015-11" db="EMBL/GenBank/DDBJ databases">
        <title>Expanding the genomic diversity of Burkholderia species for the development of highly accurate diagnostics.</title>
        <authorList>
            <person name="Sahl J."/>
            <person name="Keim P."/>
            <person name="Wagner D."/>
        </authorList>
    </citation>
    <scope>NUCLEOTIDE SEQUENCE [LARGE SCALE GENOMIC DNA]</scope>
    <source>
        <strain evidence="4 5">MSMB2058</strain>
    </source>
</reference>
<keyword evidence="3" id="KW-1133">Transmembrane helix</keyword>
<dbReference type="GO" id="GO:0015627">
    <property type="term" value="C:type II protein secretion system complex"/>
    <property type="evidence" value="ECO:0007669"/>
    <property type="project" value="InterPro"/>
</dbReference>
<dbReference type="PRINTS" id="PR00813">
    <property type="entry name" value="BCTERIALGSPG"/>
</dbReference>
<dbReference type="NCBIfam" id="TIGR02532">
    <property type="entry name" value="IV_pilin_GFxxxE"/>
    <property type="match status" value="1"/>
</dbReference>
<dbReference type="SUPFAM" id="SSF54523">
    <property type="entry name" value="Pili subunits"/>
    <property type="match status" value="1"/>
</dbReference>
<keyword evidence="3" id="KW-0812">Transmembrane</keyword>
<dbReference type="Proteomes" id="UP000061665">
    <property type="component" value="Unassembled WGS sequence"/>
</dbReference>
<dbReference type="Gene3D" id="3.30.700.10">
    <property type="entry name" value="Glycoprotein, Type 4 Pilin"/>
    <property type="match status" value="1"/>
</dbReference>
<accession>A0AB73FZF1</accession>
<dbReference type="InterPro" id="IPR012902">
    <property type="entry name" value="N_methyl_site"/>
</dbReference>
<organism evidence="4 5">
    <name type="scientific">Burkholderia ubonensis</name>
    <dbReference type="NCBI Taxonomy" id="101571"/>
    <lineage>
        <taxon>Bacteria</taxon>
        <taxon>Pseudomonadati</taxon>
        <taxon>Pseudomonadota</taxon>
        <taxon>Betaproteobacteria</taxon>
        <taxon>Burkholderiales</taxon>
        <taxon>Burkholderiaceae</taxon>
        <taxon>Burkholderia</taxon>
        <taxon>Burkholderia cepacia complex</taxon>
    </lineage>
</organism>
<gene>
    <name evidence="4" type="ORF">WJ53_09355</name>
</gene>
<comment type="caution">
    <text evidence="4">The sequence shown here is derived from an EMBL/GenBank/DDBJ whole genome shotgun (WGS) entry which is preliminary data.</text>
</comment>
<evidence type="ECO:0000256" key="2">
    <source>
        <dbReference type="SAM" id="MobiDB-lite"/>
    </source>
</evidence>
<proteinExistence type="predicted"/>
<dbReference type="GO" id="GO:0015628">
    <property type="term" value="P:protein secretion by the type II secretion system"/>
    <property type="evidence" value="ECO:0007669"/>
    <property type="project" value="InterPro"/>
</dbReference>
<sequence length="123" mass="13917">MRRRQWAAFTLIELLVVMAIIGTLVAITAPRYFQQQDKARETVLRHNLVTLRRAIDNYRDDRGSDPSSIQDLVSQRYLREAPLDPITGKRDTWVLVADPDQGVGDVRSGARGKASDGTDYSSW</sequence>
<dbReference type="PANTHER" id="PTHR30093">
    <property type="entry name" value="GENERAL SECRETION PATHWAY PROTEIN G"/>
    <property type="match status" value="1"/>
</dbReference>
<dbReference type="InterPro" id="IPR000983">
    <property type="entry name" value="Bac_GSPG_pilin"/>
</dbReference>
<feature type="transmembrane region" description="Helical" evidence="3">
    <location>
        <begin position="6"/>
        <end position="29"/>
    </location>
</feature>
<evidence type="ECO:0000313" key="4">
    <source>
        <dbReference type="EMBL" id="KVM28667.1"/>
    </source>
</evidence>
<protein>
    <submittedName>
        <fullName evidence="4">Type II secretion system protein G</fullName>
    </submittedName>
</protein>
<evidence type="ECO:0000256" key="1">
    <source>
        <dbReference type="ARBA" id="ARBA00022481"/>
    </source>
</evidence>